<proteinExistence type="inferred from homology"/>
<gene>
    <name evidence="4" type="ORF">STA1M1_11120</name>
</gene>
<organism evidence="4 5">
    <name type="scientific">Sinisalibacter aestuarii</name>
    <dbReference type="NCBI Taxonomy" id="2949426"/>
    <lineage>
        <taxon>Bacteria</taxon>
        <taxon>Pseudomonadati</taxon>
        <taxon>Pseudomonadota</taxon>
        <taxon>Alphaproteobacteria</taxon>
        <taxon>Rhodobacterales</taxon>
        <taxon>Roseobacteraceae</taxon>
        <taxon>Sinisalibacter</taxon>
    </lineage>
</organism>
<dbReference type="EMBL" id="BROH01000002">
    <property type="protein sequence ID" value="GKY87243.1"/>
    <property type="molecule type" value="Genomic_DNA"/>
</dbReference>
<dbReference type="Gene3D" id="3.90.1150.10">
    <property type="entry name" value="Aspartate Aminotransferase, domain 1"/>
    <property type="match status" value="1"/>
</dbReference>
<keyword evidence="5" id="KW-1185">Reference proteome</keyword>
<comment type="cofactor">
    <cofactor evidence="1 3">
        <name>pyridoxal 5'-phosphate</name>
        <dbReference type="ChEBI" id="CHEBI:597326"/>
    </cofactor>
</comment>
<dbReference type="PANTHER" id="PTHR11808:SF85">
    <property type="entry name" value="CYSTATHIONINE GAMMA-LYASE-RELATED"/>
    <property type="match status" value="1"/>
</dbReference>
<dbReference type="Gene3D" id="3.40.640.10">
    <property type="entry name" value="Type I PLP-dependent aspartate aminotransferase-like (Major domain)"/>
    <property type="match status" value="1"/>
</dbReference>
<evidence type="ECO:0000256" key="2">
    <source>
        <dbReference type="ARBA" id="ARBA00022898"/>
    </source>
</evidence>
<name>A0ABQ5LRK3_9RHOB</name>
<dbReference type="SUPFAM" id="SSF53383">
    <property type="entry name" value="PLP-dependent transferases"/>
    <property type="match status" value="1"/>
</dbReference>
<dbReference type="PIRSF" id="PIRSF001434">
    <property type="entry name" value="CGS"/>
    <property type="match status" value="1"/>
</dbReference>
<protein>
    <submittedName>
        <fullName evidence="4">Cystathionine gamma-lyase</fullName>
    </submittedName>
</protein>
<dbReference type="Pfam" id="PF01053">
    <property type="entry name" value="Cys_Met_Meta_PP"/>
    <property type="match status" value="1"/>
</dbReference>
<evidence type="ECO:0000256" key="3">
    <source>
        <dbReference type="RuleBase" id="RU362118"/>
    </source>
</evidence>
<reference evidence="4" key="1">
    <citation type="journal article" date="2023" name="Int. J. Syst. Evol. Microbiol.">
        <title>Sinisalibacter aestuarii sp. nov., isolated from estuarine sediment of the Arakawa River.</title>
        <authorList>
            <person name="Arafat S.T."/>
            <person name="Hirano S."/>
            <person name="Sato A."/>
            <person name="Takeuchi K."/>
            <person name="Yasuda T."/>
            <person name="Terahara T."/>
            <person name="Hamada M."/>
            <person name="Kobayashi T."/>
        </authorList>
    </citation>
    <scope>NUCLEOTIDE SEQUENCE</scope>
    <source>
        <strain evidence="4">B-399</strain>
    </source>
</reference>
<sequence length="369" mass="39116">MTDRPTASDAARLLHLGSETAQKGDPLALPITPASMFHLPGDPDPALPFYGRDTNPTWMATEAALGLLEDAPALLFPSGMAAITAALMAVLRAGDRLLLPSDGYYTARVLAANFLEGFGVTVETRPTAGFAAGGFDGIRAALIESPSNPGLDLVDIADVTAALRRAGAVSIVDNTTMTPFGQRPLDLGADILVASDTKAPGGHSDLLLGHVASRNPELFARMRDWRTRSGSIASPFDAWLLHRSLQTLELRFSRMCDSAEAIAPRLATHPAVRAIRYPGLPEHPGHTLAARQMRRNGFLIGMELESADAAERFIGRCPLIEAATSFGGVHTSAERRARWGDAVAPGYVRLSVGTEPVEALWAALEAALG</sequence>
<evidence type="ECO:0000313" key="5">
    <source>
        <dbReference type="Proteomes" id="UP001144205"/>
    </source>
</evidence>
<dbReference type="InterPro" id="IPR015424">
    <property type="entry name" value="PyrdxlP-dep_Trfase"/>
</dbReference>
<keyword evidence="2 3" id="KW-0663">Pyridoxal phosphate</keyword>
<evidence type="ECO:0000256" key="1">
    <source>
        <dbReference type="ARBA" id="ARBA00001933"/>
    </source>
</evidence>
<accession>A0ABQ5LRK3</accession>
<dbReference type="InterPro" id="IPR015421">
    <property type="entry name" value="PyrdxlP-dep_Trfase_major"/>
</dbReference>
<dbReference type="RefSeq" id="WP_281841234.1">
    <property type="nucleotide sequence ID" value="NZ_BROH01000002.1"/>
</dbReference>
<evidence type="ECO:0000313" key="4">
    <source>
        <dbReference type="EMBL" id="GKY87243.1"/>
    </source>
</evidence>
<dbReference type="PANTHER" id="PTHR11808">
    <property type="entry name" value="TRANS-SULFURATION ENZYME FAMILY MEMBER"/>
    <property type="match status" value="1"/>
</dbReference>
<dbReference type="NCBIfam" id="NF005758">
    <property type="entry name" value="PRK07582.1"/>
    <property type="match status" value="1"/>
</dbReference>
<dbReference type="InterPro" id="IPR000277">
    <property type="entry name" value="Cys/Met-Metab_PyrdxlP-dep_enz"/>
</dbReference>
<dbReference type="Proteomes" id="UP001144205">
    <property type="component" value="Unassembled WGS sequence"/>
</dbReference>
<comment type="similarity">
    <text evidence="3">Belongs to the trans-sulfuration enzymes family.</text>
</comment>
<comment type="caution">
    <text evidence="4">The sequence shown here is derived from an EMBL/GenBank/DDBJ whole genome shotgun (WGS) entry which is preliminary data.</text>
</comment>
<dbReference type="InterPro" id="IPR015422">
    <property type="entry name" value="PyrdxlP-dep_Trfase_small"/>
</dbReference>